<dbReference type="Proteomes" id="UP000297540">
    <property type="component" value="Unassembled WGS sequence"/>
</dbReference>
<name>A0A4Y8SKG2_9SPHI</name>
<gene>
    <name evidence="1" type="ORF">E2R66_07905</name>
</gene>
<proteinExistence type="predicted"/>
<keyword evidence="2" id="KW-1185">Reference proteome</keyword>
<reference evidence="1 2" key="1">
    <citation type="journal article" date="2017" name="Int. J. Syst. Evol. Microbiol.">
        <title>Mucilaginibacterpsychrotolerans sp. nov., isolated from peatlands.</title>
        <authorList>
            <person name="Deng Y."/>
            <person name="Shen L."/>
            <person name="Xu B."/>
            <person name="Liu Y."/>
            <person name="Gu Z."/>
            <person name="Liu H."/>
            <person name="Zhou Y."/>
        </authorList>
    </citation>
    <scope>NUCLEOTIDE SEQUENCE [LARGE SCALE GENOMIC DNA]</scope>
    <source>
        <strain evidence="1 2">NH7-4</strain>
    </source>
</reference>
<protein>
    <submittedName>
        <fullName evidence="1">Uncharacterized protein</fullName>
    </submittedName>
</protein>
<dbReference type="OrthoDB" id="799606at2"/>
<evidence type="ECO:0000313" key="2">
    <source>
        <dbReference type="Proteomes" id="UP000297540"/>
    </source>
</evidence>
<comment type="caution">
    <text evidence="1">The sequence shown here is derived from an EMBL/GenBank/DDBJ whole genome shotgun (WGS) entry which is preliminary data.</text>
</comment>
<sequence>MPKEFFGKKVEVIVTEIIEDKTAAHPIPPGNKKTSAAELLKDFGTNPDFPTIEEIRAKAWPSKW</sequence>
<evidence type="ECO:0000313" key="1">
    <source>
        <dbReference type="EMBL" id="TFF38914.1"/>
    </source>
</evidence>
<dbReference type="AlphaFoldDB" id="A0A4Y8SKG2"/>
<dbReference type="EMBL" id="SOZE01000005">
    <property type="protein sequence ID" value="TFF38914.1"/>
    <property type="molecule type" value="Genomic_DNA"/>
</dbReference>
<organism evidence="1 2">
    <name type="scientific">Mucilaginibacter psychrotolerans</name>
    <dbReference type="NCBI Taxonomy" id="1524096"/>
    <lineage>
        <taxon>Bacteria</taxon>
        <taxon>Pseudomonadati</taxon>
        <taxon>Bacteroidota</taxon>
        <taxon>Sphingobacteriia</taxon>
        <taxon>Sphingobacteriales</taxon>
        <taxon>Sphingobacteriaceae</taxon>
        <taxon>Mucilaginibacter</taxon>
    </lineage>
</organism>
<dbReference type="RefSeq" id="WP_133228059.1">
    <property type="nucleotide sequence ID" value="NZ_SOZE01000005.1"/>
</dbReference>
<accession>A0A4Y8SKG2</accession>